<evidence type="ECO:0000313" key="3">
    <source>
        <dbReference type="EMBL" id="GAA5191088.1"/>
    </source>
</evidence>
<dbReference type="Gene3D" id="3.40.50.720">
    <property type="entry name" value="NAD(P)-binding Rossmann-like Domain"/>
    <property type="match status" value="1"/>
</dbReference>
<evidence type="ECO:0000256" key="2">
    <source>
        <dbReference type="ARBA" id="ARBA00023002"/>
    </source>
</evidence>
<evidence type="ECO:0000256" key="1">
    <source>
        <dbReference type="ARBA" id="ARBA00006484"/>
    </source>
</evidence>
<dbReference type="InterPro" id="IPR036291">
    <property type="entry name" value="NAD(P)-bd_dom_sf"/>
</dbReference>
<dbReference type="Pfam" id="PF13561">
    <property type="entry name" value="adh_short_C2"/>
    <property type="match status" value="1"/>
</dbReference>
<dbReference type="PROSITE" id="PS00061">
    <property type="entry name" value="ADH_SHORT"/>
    <property type="match status" value="1"/>
</dbReference>
<dbReference type="SUPFAM" id="SSF51735">
    <property type="entry name" value="NAD(P)-binding Rossmann-fold domains"/>
    <property type="match status" value="1"/>
</dbReference>
<dbReference type="PANTHER" id="PTHR48107">
    <property type="entry name" value="NADPH-DEPENDENT ALDEHYDE REDUCTASE-LIKE PROTEIN, CHLOROPLASTIC-RELATED"/>
    <property type="match status" value="1"/>
</dbReference>
<proteinExistence type="inferred from homology"/>
<comment type="similarity">
    <text evidence="1">Belongs to the short-chain dehydrogenases/reductases (SDR) family.</text>
</comment>
<name>A0ABP9S614_9MICC</name>
<protein>
    <submittedName>
        <fullName evidence="3">SDR family oxidoreductase</fullName>
    </submittedName>
</protein>
<dbReference type="InterPro" id="IPR020904">
    <property type="entry name" value="Sc_DH/Rdtase_CS"/>
</dbReference>
<keyword evidence="2" id="KW-0560">Oxidoreductase</keyword>
<sequence>MTMQSHSKVAVVTGVGRRRSIGASLAVGLARDGWDLALNYWRPYDDRVGLERNADDPESIATECRALGAAVELVPGDLGDPAVPAELIRVAGTLGPVTGLVMSHCESVDSSILTTDLGSWDRHFAVNARATWLLIKAFAEQLRESVVPGVVGGRIVALTSDHTVHNLPYGASKGALDRIVTAAAVELAGRGVRANVVNPGPIDTGWMDDATRRSGIGATPAGRLGTAEDTTDLVRFLFSEEGSWMNGQILYSNGGFKVG</sequence>
<keyword evidence="4" id="KW-1185">Reference proteome</keyword>
<comment type="caution">
    <text evidence="3">The sequence shown here is derived from an EMBL/GenBank/DDBJ whole genome shotgun (WGS) entry which is preliminary data.</text>
</comment>
<dbReference type="EMBL" id="BAABKK010000006">
    <property type="protein sequence ID" value="GAA5191088.1"/>
    <property type="molecule type" value="Genomic_DNA"/>
</dbReference>
<accession>A0ABP9S614</accession>
<reference evidence="4" key="1">
    <citation type="journal article" date="2019" name="Int. J. Syst. Evol. Microbiol.">
        <title>The Global Catalogue of Microorganisms (GCM) 10K type strain sequencing project: providing services to taxonomists for standard genome sequencing and annotation.</title>
        <authorList>
            <consortium name="The Broad Institute Genomics Platform"/>
            <consortium name="The Broad Institute Genome Sequencing Center for Infectious Disease"/>
            <person name="Wu L."/>
            <person name="Ma J."/>
        </authorList>
    </citation>
    <scope>NUCLEOTIDE SEQUENCE [LARGE SCALE GENOMIC DNA]</scope>
    <source>
        <strain evidence="4">JCM 18514</strain>
    </source>
</reference>
<dbReference type="PANTHER" id="PTHR48107:SF7">
    <property type="entry name" value="RE15974P"/>
    <property type="match status" value="1"/>
</dbReference>
<dbReference type="InterPro" id="IPR002347">
    <property type="entry name" value="SDR_fam"/>
</dbReference>
<evidence type="ECO:0000313" key="4">
    <source>
        <dbReference type="Proteomes" id="UP001500200"/>
    </source>
</evidence>
<gene>
    <name evidence="3" type="ORF">GCM10023346_09730</name>
</gene>
<organism evidence="3 4">
    <name type="scientific">Arthrobacter gyeryongensis</name>
    <dbReference type="NCBI Taxonomy" id="1650592"/>
    <lineage>
        <taxon>Bacteria</taxon>
        <taxon>Bacillati</taxon>
        <taxon>Actinomycetota</taxon>
        <taxon>Actinomycetes</taxon>
        <taxon>Micrococcales</taxon>
        <taxon>Micrococcaceae</taxon>
        <taxon>Arthrobacter</taxon>
    </lineage>
</organism>
<dbReference type="PRINTS" id="PR00081">
    <property type="entry name" value="GDHRDH"/>
</dbReference>
<dbReference type="Proteomes" id="UP001500200">
    <property type="component" value="Unassembled WGS sequence"/>
</dbReference>